<dbReference type="EMBL" id="JAXCGZ010019905">
    <property type="protein sequence ID" value="KAK7065774.1"/>
    <property type="molecule type" value="Genomic_DNA"/>
</dbReference>
<dbReference type="AlphaFoldDB" id="A0AAN8WQX1"/>
<evidence type="ECO:0000259" key="3">
    <source>
        <dbReference type="PROSITE" id="PS50835"/>
    </source>
</evidence>
<sequence length="136" mass="15053">MDVKITGADIPLSADESSLIICESTGSRPPATLTWWIDDAQVIEAARQIVQDGNTSRSSLQLQPREHHDGAVLSCRAENSLLRATAIEDSKKLRVFCEFCTLVRFLAMLRWICILPQLLVYAYAAASMSSKGDFHV</sequence>
<feature type="domain" description="Ig-like" evidence="3">
    <location>
        <begin position="1"/>
        <end position="94"/>
    </location>
</feature>
<dbReference type="SUPFAM" id="SSF48726">
    <property type="entry name" value="Immunoglobulin"/>
    <property type="match status" value="1"/>
</dbReference>
<protein>
    <recommendedName>
        <fullName evidence="3">Ig-like domain-containing protein</fullName>
    </recommendedName>
</protein>
<comment type="caution">
    <text evidence="4">The sequence shown here is derived from an EMBL/GenBank/DDBJ whole genome shotgun (WGS) entry which is preliminary data.</text>
</comment>
<keyword evidence="2" id="KW-0472">Membrane</keyword>
<dbReference type="Proteomes" id="UP001381693">
    <property type="component" value="Unassembled WGS sequence"/>
</dbReference>
<keyword evidence="5" id="KW-1185">Reference proteome</keyword>
<keyword evidence="1" id="KW-1015">Disulfide bond</keyword>
<dbReference type="InterPro" id="IPR007110">
    <property type="entry name" value="Ig-like_dom"/>
</dbReference>
<name>A0AAN8WQX1_HALRR</name>
<dbReference type="InterPro" id="IPR036179">
    <property type="entry name" value="Ig-like_dom_sf"/>
</dbReference>
<reference evidence="4 5" key="1">
    <citation type="submission" date="2023-11" db="EMBL/GenBank/DDBJ databases">
        <title>Halocaridina rubra genome assembly.</title>
        <authorList>
            <person name="Smith C."/>
        </authorList>
    </citation>
    <scope>NUCLEOTIDE SEQUENCE [LARGE SCALE GENOMIC DNA]</scope>
    <source>
        <strain evidence="4">EP-1</strain>
        <tissue evidence="4">Whole</tissue>
    </source>
</reference>
<dbReference type="PANTHER" id="PTHR23278:SF32">
    <property type="entry name" value="NEUROMUSCULIN, ISOFORM E"/>
    <property type="match status" value="1"/>
</dbReference>
<keyword evidence="2" id="KW-1133">Transmembrane helix</keyword>
<gene>
    <name evidence="4" type="ORF">SK128_012107</name>
</gene>
<proteinExistence type="predicted"/>
<dbReference type="Gene3D" id="2.60.40.10">
    <property type="entry name" value="Immunoglobulins"/>
    <property type="match status" value="1"/>
</dbReference>
<evidence type="ECO:0000256" key="1">
    <source>
        <dbReference type="ARBA" id="ARBA00023157"/>
    </source>
</evidence>
<evidence type="ECO:0000256" key="2">
    <source>
        <dbReference type="SAM" id="Phobius"/>
    </source>
</evidence>
<feature type="transmembrane region" description="Helical" evidence="2">
    <location>
        <begin position="101"/>
        <end position="124"/>
    </location>
</feature>
<evidence type="ECO:0000313" key="5">
    <source>
        <dbReference type="Proteomes" id="UP001381693"/>
    </source>
</evidence>
<dbReference type="PANTHER" id="PTHR23278">
    <property type="entry name" value="SIDESTEP PROTEIN"/>
    <property type="match status" value="1"/>
</dbReference>
<evidence type="ECO:0000313" key="4">
    <source>
        <dbReference type="EMBL" id="KAK7065774.1"/>
    </source>
</evidence>
<organism evidence="4 5">
    <name type="scientific">Halocaridina rubra</name>
    <name type="common">Hawaiian red shrimp</name>
    <dbReference type="NCBI Taxonomy" id="373956"/>
    <lineage>
        <taxon>Eukaryota</taxon>
        <taxon>Metazoa</taxon>
        <taxon>Ecdysozoa</taxon>
        <taxon>Arthropoda</taxon>
        <taxon>Crustacea</taxon>
        <taxon>Multicrustacea</taxon>
        <taxon>Malacostraca</taxon>
        <taxon>Eumalacostraca</taxon>
        <taxon>Eucarida</taxon>
        <taxon>Decapoda</taxon>
        <taxon>Pleocyemata</taxon>
        <taxon>Caridea</taxon>
        <taxon>Atyoidea</taxon>
        <taxon>Atyidae</taxon>
        <taxon>Halocaridina</taxon>
    </lineage>
</organism>
<accession>A0AAN8WQX1</accession>
<dbReference type="InterPro" id="IPR013783">
    <property type="entry name" value="Ig-like_fold"/>
</dbReference>
<dbReference type="InterPro" id="IPR013162">
    <property type="entry name" value="CD80_C2-set"/>
</dbReference>
<dbReference type="PROSITE" id="PS50835">
    <property type="entry name" value="IG_LIKE"/>
    <property type="match status" value="1"/>
</dbReference>
<dbReference type="Pfam" id="PF08205">
    <property type="entry name" value="C2-set_2"/>
    <property type="match status" value="1"/>
</dbReference>
<keyword evidence="2" id="KW-0812">Transmembrane</keyword>